<dbReference type="GO" id="GO:0016787">
    <property type="term" value="F:hydrolase activity"/>
    <property type="evidence" value="ECO:0007669"/>
    <property type="project" value="UniProtKB-KW"/>
</dbReference>
<evidence type="ECO:0000259" key="4">
    <source>
        <dbReference type="SMART" id="SM00797"/>
    </source>
</evidence>
<organism evidence="5 6">
    <name type="scientific">Mobilicoccus pelagius NBRC 104925</name>
    <dbReference type="NCBI Taxonomy" id="1089455"/>
    <lineage>
        <taxon>Bacteria</taxon>
        <taxon>Bacillati</taxon>
        <taxon>Actinomycetota</taxon>
        <taxon>Actinomycetes</taxon>
        <taxon>Micrococcales</taxon>
        <taxon>Dermatophilaceae</taxon>
        <taxon>Mobilicoccus</taxon>
    </lineage>
</organism>
<gene>
    <name evidence="5" type="ORF">MOPEL_080_00490</name>
</gene>
<dbReference type="SUPFAM" id="SSF50891">
    <property type="entry name" value="Cyclophilin-like"/>
    <property type="match status" value="1"/>
</dbReference>
<name>H5USR2_9MICO</name>
<dbReference type="Proteomes" id="UP000004367">
    <property type="component" value="Unassembled WGS sequence"/>
</dbReference>
<dbReference type="InterPro" id="IPR003778">
    <property type="entry name" value="CT_A_B"/>
</dbReference>
<dbReference type="STRING" id="1089455.MOPEL_080_00490"/>
<dbReference type="GO" id="GO:0005524">
    <property type="term" value="F:ATP binding"/>
    <property type="evidence" value="ECO:0007669"/>
    <property type="project" value="UniProtKB-KW"/>
</dbReference>
<evidence type="ECO:0000256" key="2">
    <source>
        <dbReference type="ARBA" id="ARBA00022801"/>
    </source>
</evidence>
<dbReference type="OrthoDB" id="9768696at2"/>
<dbReference type="PANTHER" id="PTHR43309:SF3">
    <property type="entry name" value="5-OXOPROLINASE SUBUNIT C"/>
    <property type="match status" value="1"/>
</dbReference>
<keyword evidence="2" id="KW-0378">Hydrolase</keyword>
<comment type="caution">
    <text evidence="5">The sequence shown here is derived from an EMBL/GenBank/DDBJ whole genome shotgun (WGS) entry which is preliminary data.</text>
</comment>
<keyword evidence="6" id="KW-1185">Reference proteome</keyword>
<keyword evidence="1" id="KW-0547">Nucleotide-binding</keyword>
<dbReference type="InterPro" id="IPR029000">
    <property type="entry name" value="Cyclophilin-like_dom_sf"/>
</dbReference>
<dbReference type="SMART" id="SM00797">
    <property type="entry name" value="AHS2"/>
    <property type="match status" value="1"/>
</dbReference>
<accession>H5USR2</accession>
<dbReference type="PANTHER" id="PTHR43309">
    <property type="entry name" value="5-OXOPROLINASE SUBUNIT C"/>
    <property type="match status" value="1"/>
</dbReference>
<dbReference type="InterPro" id="IPR052708">
    <property type="entry name" value="PxpC"/>
</dbReference>
<dbReference type="Pfam" id="PF02626">
    <property type="entry name" value="CT_A_B"/>
    <property type="match status" value="1"/>
</dbReference>
<dbReference type="NCBIfam" id="TIGR00724">
    <property type="entry name" value="urea_amlyse_rel"/>
    <property type="match status" value="1"/>
</dbReference>
<evidence type="ECO:0000313" key="6">
    <source>
        <dbReference type="Proteomes" id="UP000004367"/>
    </source>
</evidence>
<dbReference type="Gene3D" id="2.40.100.10">
    <property type="entry name" value="Cyclophilin-like"/>
    <property type="match status" value="1"/>
</dbReference>
<dbReference type="EMBL" id="BAFE01000058">
    <property type="protein sequence ID" value="GAB48770.1"/>
    <property type="molecule type" value="Genomic_DNA"/>
</dbReference>
<evidence type="ECO:0000313" key="5">
    <source>
        <dbReference type="EMBL" id="GAB48770.1"/>
    </source>
</evidence>
<dbReference type="AlphaFoldDB" id="H5USR2"/>
<feature type="domain" description="Carboxyltransferase" evidence="4">
    <location>
        <begin position="33"/>
        <end position="305"/>
    </location>
</feature>
<keyword evidence="3" id="KW-0067">ATP-binding</keyword>
<proteinExistence type="predicted"/>
<evidence type="ECO:0000256" key="3">
    <source>
        <dbReference type="ARBA" id="ARBA00022840"/>
    </source>
</evidence>
<sequence>MRAAERTGERAVEILATGPRALVEDLGRPGLARLGVGRSGATDRTSHALAQRLVGNTDDAAGVEVTLGGLRLRARGALLAVVTGAPVPVTVDGRPRTPGELLHLRDGAELALGTATAGLRAYVAVRGGLDVPAELGSRSTDTLSGLGPAPLAVGDVLPVGEDVRALPTLDAVPVVEPRDSGGEVVLRVAPGPRRDWIASPGALVDPLWRVSSRSDRIGVRLEGDAVRRDAAHEGAELPSEGVVRGSIQVPPGGEPVLFLADHPVTGGYPVAAVVLDADVDRAAQLRPGDPVRLAWTNEETSHPGR</sequence>
<dbReference type="RefSeq" id="WP_009482668.1">
    <property type="nucleotide sequence ID" value="NZ_BAFE01000058.1"/>
</dbReference>
<protein>
    <recommendedName>
        <fullName evidence="4">Carboxyltransferase domain-containing protein</fullName>
    </recommendedName>
</protein>
<dbReference type="eggNOG" id="COG1984">
    <property type="taxonomic scope" value="Bacteria"/>
</dbReference>
<evidence type="ECO:0000256" key="1">
    <source>
        <dbReference type="ARBA" id="ARBA00022741"/>
    </source>
</evidence>
<reference evidence="5 6" key="1">
    <citation type="submission" date="2012-02" db="EMBL/GenBank/DDBJ databases">
        <title>Whole genome shotgun sequence of Mobilicoccus pelagius NBRC 104925.</title>
        <authorList>
            <person name="Yoshida Y."/>
            <person name="Hosoyama A."/>
            <person name="Tsuchikane K."/>
            <person name="Katsumata H."/>
            <person name="Yamazaki S."/>
            <person name="Fujita N."/>
        </authorList>
    </citation>
    <scope>NUCLEOTIDE SEQUENCE [LARGE SCALE GENOMIC DNA]</scope>
    <source>
        <strain evidence="5 6">NBRC 104925</strain>
    </source>
</reference>